<protein>
    <submittedName>
        <fullName evidence="14">tRNA nucleotidyltransferase (CCA-adding enzyme)</fullName>
    </submittedName>
</protein>
<keyword evidence="4 12" id="KW-0808">Transferase</keyword>
<dbReference type="NCBIfam" id="NF041569">
    <property type="entry name" value="A-tRNAntase"/>
    <property type="match status" value="1"/>
</dbReference>
<dbReference type="Gene3D" id="3.90.1640.10">
    <property type="entry name" value="inorganic pyrophosphatase (n-terminal core)"/>
    <property type="match status" value="1"/>
</dbReference>
<evidence type="ECO:0000256" key="10">
    <source>
        <dbReference type="ARBA" id="ARBA00022884"/>
    </source>
</evidence>
<dbReference type="PANTHER" id="PTHR47788">
    <property type="entry name" value="POLYA POLYMERASE"/>
    <property type="match status" value="1"/>
</dbReference>
<keyword evidence="11" id="KW-0129">CBS domain</keyword>
<dbReference type="SUPFAM" id="SSF54631">
    <property type="entry name" value="CBS-domain pair"/>
    <property type="match status" value="1"/>
</dbReference>
<comment type="similarity">
    <text evidence="2 12">Belongs to the tRNA nucleotidyltransferase/poly(A) polymerase family.</text>
</comment>
<evidence type="ECO:0000256" key="5">
    <source>
        <dbReference type="ARBA" id="ARBA00022694"/>
    </source>
</evidence>
<evidence type="ECO:0000259" key="13">
    <source>
        <dbReference type="PROSITE" id="PS51371"/>
    </source>
</evidence>
<evidence type="ECO:0000256" key="12">
    <source>
        <dbReference type="RuleBase" id="RU003953"/>
    </source>
</evidence>
<dbReference type="InterPro" id="IPR043519">
    <property type="entry name" value="NT_sf"/>
</dbReference>
<dbReference type="Gene3D" id="3.10.310.30">
    <property type="match status" value="1"/>
</dbReference>
<dbReference type="GO" id="GO:0000049">
    <property type="term" value="F:tRNA binding"/>
    <property type="evidence" value="ECO:0007669"/>
    <property type="project" value="UniProtKB-KW"/>
</dbReference>
<evidence type="ECO:0000256" key="7">
    <source>
        <dbReference type="ARBA" id="ARBA00022723"/>
    </source>
</evidence>
<evidence type="ECO:0000256" key="9">
    <source>
        <dbReference type="ARBA" id="ARBA00022842"/>
    </source>
</evidence>
<gene>
    <name evidence="14" type="ORF">JN12_02397</name>
</gene>
<dbReference type="SUPFAM" id="SSF81301">
    <property type="entry name" value="Nucleotidyltransferase"/>
    <property type="match status" value="1"/>
</dbReference>
<dbReference type="OrthoDB" id="9805698at2"/>
<dbReference type="InterPro" id="IPR046342">
    <property type="entry name" value="CBS_dom_sf"/>
</dbReference>
<dbReference type="Gene3D" id="3.30.460.10">
    <property type="entry name" value="Beta Polymerase, domain 2"/>
    <property type="match status" value="1"/>
</dbReference>
<proteinExistence type="inferred from homology"/>
<evidence type="ECO:0000313" key="15">
    <source>
        <dbReference type="Proteomes" id="UP000319449"/>
    </source>
</evidence>
<evidence type="ECO:0000256" key="4">
    <source>
        <dbReference type="ARBA" id="ARBA00022679"/>
    </source>
</evidence>
<comment type="cofactor">
    <cofactor evidence="1">
        <name>Mg(2+)</name>
        <dbReference type="ChEBI" id="CHEBI:18420"/>
    </cofactor>
</comment>
<name>A0A562VLQ6_9BACT</name>
<keyword evidence="8" id="KW-0547">Nucleotide-binding</keyword>
<evidence type="ECO:0000256" key="11">
    <source>
        <dbReference type="PROSITE-ProRule" id="PRU00703"/>
    </source>
</evidence>
<accession>A0A562VLQ6</accession>
<sequence length="876" mass="98256">MDVITTHVNADFDCLGAMIAARKLYPDALMVFSGSQEKSMRDFFLKSTGYVLNFTKLKDVDLDRVTRLVLVDCQHASRIGRFAEILDRPGLVIHIYDHHPDVAGQIRPTGGLIRSCGSSTTILALLLKERGLAVTSIEATLMMLGIYEDTGNLTFPSTTVDDYHVAAWLLQQGANLNTVADFVTQELTSEQISLLNDLLKSLKTTTLNGVEISIAHAAVDYYIGDIAVLAHMMRDMESLEALFIVVGMGNRVYVVARSRTPEVDAGEVLRDLGGGGHATAASAAVKDLTMIQVLDRLDQVLRVRVNPRRVAADFMSSPVKTMPALTTIVEARELLTRYNVNAMPVMAGDVMVGIISRRIVEKAIYHGLQNQPVTDYMHTEFMRAVPDTPFSEIREYVVTRNRRFVPVFSGKELVGVVTRTDLLRAMYAGEALYDLARSAGPSRSKEVARQMARALSPPVFQLLKDLGGVGEELDVSVYAVGGFVRDLMLGMENSDIDVTVEGDGILFAETFAERFGCRVKSHHKFGTAVIVLPDGLKIDVASTRLEYYDSPGALPTVERSSLKMDLYRRDFTINTLAVLLNSRGFGLLIDYFGAQRDLQEKVIRVLHNLSFVEDPTRVFRAIRFEQRLGFHIAIHTENLIKNAVKMNFLERLGGKRLLSELVHILREHEPQRAIERLAMLGLLPFIHQHLELTAELHRLLDETRKILSWFDLLFLGASCERWVVYFLALTAALSDDEFWETCGRLAVSEHYRERLADNRRQGSRTLNTLERLIADQMQLLPSDIYLLLKDLTVEILLFLMARTTGEEARRVVSLYFTKLRNVRISVTGHDLEALDIPHGPRYRQILDSILAARLNGQVNSREDELRLLADLSRTVA</sequence>
<dbReference type="SUPFAM" id="SSF64182">
    <property type="entry name" value="DHH phosphoesterases"/>
    <property type="match status" value="1"/>
</dbReference>
<reference evidence="14 15" key="1">
    <citation type="submission" date="2019-07" db="EMBL/GenBank/DDBJ databases">
        <title>Genomic Encyclopedia of Archaeal and Bacterial Type Strains, Phase II (KMG-II): from individual species to whole genera.</title>
        <authorList>
            <person name="Goeker M."/>
        </authorList>
    </citation>
    <scope>NUCLEOTIDE SEQUENCE [LARGE SCALE GENOMIC DNA]</scope>
    <source>
        <strain evidence="14 15">ATCC BAA-1139</strain>
    </source>
</reference>
<dbReference type="Pfam" id="PF02272">
    <property type="entry name" value="DHHA1"/>
    <property type="match status" value="1"/>
</dbReference>
<dbReference type="InterPro" id="IPR000644">
    <property type="entry name" value="CBS_dom"/>
</dbReference>
<evidence type="ECO:0000256" key="2">
    <source>
        <dbReference type="ARBA" id="ARBA00007265"/>
    </source>
</evidence>
<dbReference type="InterPro" id="IPR002646">
    <property type="entry name" value="PolA_pol_head_dom"/>
</dbReference>
<evidence type="ECO:0000256" key="8">
    <source>
        <dbReference type="ARBA" id="ARBA00022741"/>
    </source>
</evidence>
<dbReference type="InterPro" id="IPR053794">
    <property type="entry name" value="A-adding_TNT"/>
</dbReference>
<dbReference type="InterPro" id="IPR052390">
    <property type="entry name" value="tRNA_nt/polyA_polymerase"/>
</dbReference>
<organism evidence="14 15">
    <name type="scientific">Geobacter argillaceus</name>
    <dbReference type="NCBI Taxonomy" id="345631"/>
    <lineage>
        <taxon>Bacteria</taxon>
        <taxon>Pseudomonadati</taxon>
        <taxon>Thermodesulfobacteriota</taxon>
        <taxon>Desulfuromonadia</taxon>
        <taxon>Geobacterales</taxon>
        <taxon>Geobacteraceae</taxon>
        <taxon>Geobacter</taxon>
    </lineage>
</organism>
<dbReference type="AlphaFoldDB" id="A0A562VLQ6"/>
<dbReference type="GO" id="GO:0046872">
    <property type="term" value="F:metal ion binding"/>
    <property type="evidence" value="ECO:0007669"/>
    <property type="project" value="UniProtKB-KW"/>
</dbReference>
<dbReference type="CDD" id="cd05398">
    <property type="entry name" value="NT_ClassII-CCAase"/>
    <property type="match status" value="1"/>
</dbReference>
<dbReference type="GO" id="GO:0000166">
    <property type="term" value="F:nucleotide binding"/>
    <property type="evidence" value="ECO:0007669"/>
    <property type="project" value="UniProtKB-KW"/>
</dbReference>
<dbReference type="GO" id="GO:0016779">
    <property type="term" value="F:nucleotidyltransferase activity"/>
    <property type="evidence" value="ECO:0007669"/>
    <property type="project" value="UniProtKB-KW"/>
</dbReference>
<keyword evidence="7" id="KW-0479">Metal-binding</keyword>
<dbReference type="EMBL" id="VLLN01000014">
    <property type="protein sequence ID" value="TWJ18762.1"/>
    <property type="molecule type" value="Genomic_DNA"/>
</dbReference>
<keyword evidence="3" id="KW-0820">tRNA-binding</keyword>
<keyword evidence="15" id="KW-1185">Reference proteome</keyword>
<dbReference type="Gene3D" id="1.10.3090.10">
    <property type="entry name" value="cca-adding enzyme, domain 2"/>
    <property type="match status" value="1"/>
</dbReference>
<dbReference type="SMART" id="SM00116">
    <property type="entry name" value="CBS"/>
    <property type="match status" value="2"/>
</dbReference>
<keyword evidence="9" id="KW-0460">Magnesium</keyword>
<dbReference type="PROSITE" id="PS51371">
    <property type="entry name" value="CBS"/>
    <property type="match status" value="2"/>
</dbReference>
<dbReference type="InterPro" id="IPR003156">
    <property type="entry name" value="DHHA1_dom"/>
</dbReference>
<dbReference type="PANTHER" id="PTHR47788:SF1">
    <property type="entry name" value="A-ADDING TRNA NUCLEOTIDYLTRANSFERASE"/>
    <property type="match status" value="1"/>
</dbReference>
<dbReference type="RefSeq" id="WP_145023046.1">
    <property type="nucleotide sequence ID" value="NZ_VLLN01000014.1"/>
</dbReference>
<evidence type="ECO:0000256" key="3">
    <source>
        <dbReference type="ARBA" id="ARBA00022555"/>
    </source>
</evidence>
<keyword evidence="5" id="KW-0819">tRNA processing</keyword>
<keyword evidence="6" id="KW-0548">Nucleotidyltransferase</keyword>
<feature type="domain" description="CBS" evidence="13">
    <location>
        <begin position="377"/>
        <end position="432"/>
    </location>
</feature>
<evidence type="ECO:0000313" key="14">
    <source>
        <dbReference type="EMBL" id="TWJ18762.1"/>
    </source>
</evidence>
<evidence type="ECO:0000256" key="1">
    <source>
        <dbReference type="ARBA" id="ARBA00001946"/>
    </source>
</evidence>
<dbReference type="Gene3D" id="3.10.580.10">
    <property type="entry name" value="CBS-domain"/>
    <property type="match status" value="1"/>
</dbReference>
<evidence type="ECO:0000256" key="6">
    <source>
        <dbReference type="ARBA" id="ARBA00022695"/>
    </source>
</evidence>
<dbReference type="Pfam" id="PF01743">
    <property type="entry name" value="PolyA_pol"/>
    <property type="match status" value="1"/>
</dbReference>
<dbReference type="SUPFAM" id="SSF81891">
    <property type="entry name" value="Poly A polymerase C-terminal region-like"/>
    <property type="match status" value="1"/>
</dbReference>
<dbReference type="InterPro" id="IPR038763">
    <property type="entry name" value="DHH_sf"/>
</dbReference>
<dbReference type="InterPro" id="IPR001667">
    <property type="entry name" value="DDH_dom"/>
</dbReference>
<dbReference type="Proteomes" id="UP000319449">
    <property type="component" value="Unassembled WGS sequence"/>
</dbReference>
<feature type="domain" description="CBS" evidence="13">
    <location>
        <begin position="315"/>
        <end position="373"/>
    </location>
</feature>
<comment type="caution">
    <text evidence="14">The sequence shown here is derived from an EMBL/GenBank/DDBJ whole genome shotgun (WGS) entry which is preliminary data.</text>
</comment>
<dbReference type="GO" id="GO:0008033">
    <property type="term" value="P:tRNA processing"/>
    <property type="evidence" value="ECO:0007669"/>
    <property type="project" value="UniProtKB-KW"/>
</dbReference>
<dbReference type="Pfam" id="PF01368">
    <property type="entry name" value="DHH"/>
    <property type="match status" value="1"/>
</dbReference>
<dbReference type="Pfam" id="PF00571">
    <property type="entry name" value="CBS"/>
    <property type="match status" value="2"/>
</dbReference>
<keyword evidence="10 12" id="KW-0694">RNA-binding</keyword>